<protein>
    <submittedName>
        <fullName evidence="2">Uncharacterized protein</fullName>
    </submittedName>
</protein>
<gene>
    <name evidence="2" type="ORF">DZC73_13615</name>
</gene>
<evidence type="ECO:0000313" key="2">
    <source>
        <dbReference type="EMBL" id="RQP24332.1"/>
    </source>
</evidence>
<name>A0A3N7J053_9BURK</name>
<accession>A0A3N7J053</accession>
<dbReference type="EMBL" id="QUSW01000003">
    <property type="protein sequence ID" value="RQP24332.1"/>
    <property type="molecule type" value="Genomic_DNA"/>
</dbReference>
<evidence type="ECO:0000313" key="3">
    <source>
        <dbReference type="Proteomes" id="UP000267464"/>
    </source>
</evidence>
<sequence length="235" mass="26177">MCKPFVLLAAALLATLGGARAADLTDTEMRWLRAGWPVVNYAKEQQLPLDIVVLPQAKPGDAPLAMGFENKRCKLVLAMRGNPEAESTLTQIPPGLEGPVVQAMVAHELGHCWRYVHGAWHTVPAGFVDNIDETAPIADREIARLRHEMRDTRREEGFADLVGLAWTLQHHPQQYAQVHAWFAQVRDDQPVPGAHHDTRAWLRLTRDASAFGTVNGTDPFNQAWPLWQQGLGLEH</sequence>
<dbReference type="RefSeq" id="WP_124540860.1">
    <property type="nucleotide sequence ID" value="NZ_QUSW01000003.1"/>
</dbReference>
<proteinExistence type="predicted"/>
<dbReference type="Proteomes" id="UP000267464">
    <property type="component" value="Unassembled WGS sequence"/>
</dbReference>
<dbReference type="OrthoDB" id="9128426at2"/>
<evidence type="ECO:0000256" key="1">
    <source>
        <dbReference type="SAM" id="SignalP"/>
    </source>
</evidence>
<dbReference type="AlphaFoldDB" id="A0A3N7J053"/>
<reference evidence="2 3" key="1">
    <citation type="submission" date="2018-08" db="EMBL/GenBank/DDBJ databases">
        <authorList>
            <person name="Khan S.A."/>
            <person name="Jeon C.O."/>
            <person name="Chun B.H."/>
            <person name="Jeong S.E."/>
        </authorList>
    </citation>
    <scope>NUCLEOTIDE SEQUENCE [LARGE SCALE GENOMIC DNA]</scope>
    <source>
        <strain evidence="2 3">S-16</strain>
    </source>
</reference>
<organism evidence="2 3">
    <name type="scientific">Piscinibacter terrae</name>
    <dbReference type="NCBI Taxonomy" id="2496871"/>
    <lineage>
        <taxon>Bacteria</taxon>
        <taxon>Pseudomonadati</taxon>
        <taxon>Pseudomonadota</taxon>
        <taxon>Betaproteobacteria</taxon>
        <taxon>Burkholderiales</taxon>
        <taxon>Sphaerotilaceae</taxon>
        <taxon>Piscinibacter</taxon>
    </lineage>
</organism>
<keyword evidence="1" id="KW-0732">Signal</keyword>
<reference evidence="2 3" key="2">
    <citation type="submission" date="2018-12" db="EMBL/GenBank/DDBJ databases">
        <title>Rhizobacter gummiphilus sp. nov., a rubber-degrading bacterium isolated from the soil of a botanical garden in Japan.</title>
        <authorList>
            <person name="Shunsuke S.S."/>
        </authorList>
    </citation>
    <scope>NUCLEOTIDE SEQUENCE [LARGE SCALE GENOMIC DNA]</scope>
    <source>
        <strain evidence="2 3">S-16</strain>
    </source>
</reference>
<keyword evidence="3" id="KW-1185">Reference proteome</keyword>
<feature type="chain" id="PRO_5018201105" evidence="1">
    <location>
        <begin position="22"/>
        <end position="235"/>
    </location>
</feature>
<comment type="caution">
    <text evidence="2">The sequence shown here is derived from an EMBL/GenBank/DDBJ whole genome shotgun (WGS) entry which is preliminary data.</text>
</comment>
<feature type="signal peptide" evidence="1">
    <location>
        <begin position="1"/>
        <end position="21"/>
    </location>
</feature>